<dbReference type="Proteomes" id="UP001066276">
    <property type="component" value="Chromosome 12"/>
</dbReference>
<feature type="compositionally biased region" description="Basic residues" evidence="1">
    <location>
        <begin position="171"/>
        <end position="180"/>
    </location>
</feature>
<dbReference type="EMBL" id="JANPWB010000016">
    <property type="protein sequence ID" value="KAJ1081528.1"/>
    <property type="molecule type" value="Genomic_DNA"/>
</dbReference>
<feature type="region of interest" description="Disordered" evidence="1">
    <location>
        <begin position="1"/>
        <end position="180"/>
    </location>
</feature>
<accession>A0AAV7KWX8</accession>
<reference evidence="2" key="1">
    <citation type="journal article" date="2022" name="bioRxiv">
        <title>Sequencing and chromosome-scale assembly of the giantPleurodeles waltlgenome.</title>
        <authorList>
            <person name="Brown T."/>
            <person name="Elewa A."/>
            <person name="Iarovenko S."/>
            <person name="Subramanian E."/>
            <person name="Araus A.J."/>
            <person name="Petzold A."/>
            <person name="Susuki M."/>
            <person name="Suzuki K.-i.T."/>
            <person name="Hayashi T."/>
            <person name="Toyoda A."/>
            <person name="Oliveira C."/>
            <person name="Osipova E."/>
            <person name="Leigh N.D."/>
            <person name="Simon A."/>
            <person name="Yun M.H."/>
        </authorList>
    </citation>
    <scope>NUCLEOTIDE SEQUENCE</scope>
    <source>
        <strain evidence="2">20211129_DDA</strain>
        <tissue evidence="2">Liver</tissue>
    </source>
</reference>
<evidence type="ECO:0000256" key="1">
    <source>
        <dbReference type="SAM" id="MobiDB-lite"/>
    </source>
</evidence>
<comment type="caution">
    <text evidence="2">The sequence shown here is derived from an EMBL/GenBank/DDBJ whole genome shotgun (WGS) entry which is preliminary data.</text>
</comment>
<protein>
    <submittedName>
        <fullName evidence="2">Uncharacterized protein</fullName>
    </submittedName>
</protein>
<feature type="compositionally biased region" description="Basic and acidic residues" evidence="1">
    <location>
        <begin position="77"/>
        <end position="104"/>
    </location>
</feature>
<evidence type="ECO:0000313" key="3">
    <source>
        <dbReference type="Proteomes" id="UP001066276"/>
    </source>
</evidence>
<keyword evidence="3" id="KW-1185">Reference proteome</keyword>
<proteinExistence type="predicted"/>
<feature type="non-terminal residue" evidence="2">
    <location>
        <position position="1"/>
    </location>
</feature>
<evidence type="ECO:0000313" key="2">
    <source>
        <dbReference type="EMBL" id="KAJ1081528.1"/>
    </source>
</evidence>
<dbReference type="AlphaFoldDB" id="A0AAV7KWX8"/>
<gene>
    <name evidence="2" type="ORF">NDU88_001708</name>
</gene>
<organism evidence="2 3">
    <name type="scientific">Pleurodeles waltl</name>
    <name type="common">Iberian ribbed newt</name>
    <dbReference type="NCBI Taxonomy" id="8319"/>
    <lineage>
        <taxon>Eukaryota</taxon>
        <taxon>Metazoa</taxon>
        <taxon>Chordata</taxon>
        <taxon>Craniata</taxon>
        <taxon>Vertebrata</taxon>
        <taxon>Euteleostomi</taxon>
        <taxon>Amphibia</taxon>
        <taxon>Batrachia</taxon>
        <taxon>Caudata</taxon>
        <taxon>Salamandroidea</taxon>
        <taxon>Salamandridae</taxon>
        <taxon>Pleurodelinae</taxon>
        <taxon>Pleurodeles</taxon>
    </lineage>
</organism>
<name>A0AAV7KWX8_PLEWA</name>
<sequence>TGPVQNPALNKPRYRNQRRSQQQRTPEQKSEQWQCPRSSKKEENANELRNSQNPRWRPHRETGSAKVETTKLPQSETRSREHGTSHQAEAGKDQRPNSLAEREAQNSSTNVSGEDTELCGLRAEAEKTPGQRGALRTAGSGVPRARRRQLPLGTPRSAVRSRPQRGTPGGYRRRKAGTPR</sequence>